<evidence type="ECO:0000256" key="1">
    <source>
        <dbReference type="ARBA" id="ARBA00002219"/>
    </source>
</evidence>
<evidence type="ECO:0000256" key="2">
    <source>
        <dbReference type="ARBA" id="ARBA00010147"/>
    </source>
</evidence>
<comment type="caution">
    <text evidence="9">The sequence shown here is derived from an EMBL/GenBank/DDBJ whole genome shotgun (WGS) entry which is preliminary data.</text>
</comment>
<organism evidence="9 10">
    <name type="scientific">Ridgeia piscesae</name>
    <name type="common">Tubeworm</name>
    <dbReference type="NCBI Taxonomy" id="27915"/>
    <lineage>
        <taxon>Eukaryota</taxon>
        <taxon>Metazoa</taxon>
        <taxon>Spiralia</taxon>
        <taxon>Lophotrochozoa</taxon>
        <taxon>Annelida</taxon>
        <taxon>Polychaeta</taxon>
        <taxon>Sedentaria</taxon>
        <taxon>Canalipalpata</taxon>
        <taxon>Sabellida</taxon>
        <taxon>Siboglinidae</taxon>
        <taxon>Ridgeia</taxon>
    </lineage>
</organism>
<keyword evidence="5" id="KW-0430">Lectin</keyword>
<feature type="domain" description="Fucolectin tachylectin-4 pentraxin-1" evidence="8">
    <location>
        <begin position="118"/>
        <end position="265"/>
    </location>
</feature>
<gene>
    <name evidence="9" type="ORF">NP493_600g04003</name>
</gene>
<dbReference type="PANTHER" id="PTHR45713:SF6">
    <property type="entry name" value="F5_8 TYPE C DOMAIN-CONTAINING PROTEIN"/>
    <property type="match status" value="1"/>
</dbReference>
<protein>
    <recommendedName>
        <fullName evidence="8">Fucolectin tachylectin-4 pentraxin-1 domain-containing protein</fullName>
    </recommendedName>
</protein>
<accession>A0AAD9NNZ6</accession>
<comment type="similarity">
    <text evidence="2">Belongs to the fucolectin family.</text>
</comment>
<dbReference type="Gene3D" id="2.60.120.260">
    <property type="entry name" value="Galactose-binding domain-like"/>
    <property type="match status" value="5"/>
</dbReference>
<dbReference type="InterPro" id="IPR051941">
    <property type="entry name" value="BG_Antigen-Binding_Lectin"/>
</dbReference>
<dbReference type="InterPro" id="IPR006585">
    <property type="entry name" value="FTP1"/>
</dbReference>
<keyword evidence="10" id="KW-1185">Reference proteome</keyword>
<dbReference type="GO" id="GO:0010185">
    <property type="term" value="P:regulation of cellular defense response"/>
    <property type="evidence" value="ECO:0007669"/>
    <property type="project" value="UniProtKB-ARBA"/>
</dbReference>
<keyword evidence="7" id="KW-1015">Disulfide bond</keyword>
<dbReference type="GO" id="GO:0046872">
    <property type="term" value="F:metal ion binding"/>
    <property type="evidence" value="ECO:0007669"/>
    <property type="project" value="UniProtKB-KW"/>
</dbReference>
<evidence type="ECO:0000313" key="10">
    <source>
        <dbReference type="Proteomes" id="UP001209878"/>
    </source>
</evidence>
<comment type="subunit">
    <text evidence="3">Homotrimer.</text>
</comment>
<evidence type="ECO:0000256" key="5">
    <source>
        <dbReference type="ARBA" id="ARBA00022734"/>
    </source>
</evidence>
<dbReference type="GO" id="GO:0042806">
    <property type="term" value="F:fucose binding"/>
    <property type="evidence" value="ECO:0007669"/>
    <property type="project" value="UniProtKB-ARBA"/>
</dbReference>
<proteinExistence type="inferred from homology"/>
<dbReference type="AlphaFoldDB" id="A0AAD9NNZ6"/>
<feature type="domain" description="Fucolectin tachylectin-4 pentraxin-1" evidence="8">
    <location>
        <begin position="266"/>
        <end position="394"/>
    </location>
</feature>
<dbReference type="SUPFAM" id="SSF49785">
    <property type="entry name" value="Galactose-binding domain-like"/>
    <property type="match status" value="5"/>
</dbReference>
<evidence type="ECO:0000256" key="7">
    <source>
        <dbReference type="ARBA" id="ARBA00023157"/>
    </source>
</evidence>
<comment type="function">
    <text evidence="1">Acts as a defensive agent. Recognizes blood group fucosylated oligosaccharides including A, B, H and Lewis B-type antigens. Does not recognize Lewis A antigen and has low affinity for monovalent haptens.</text>
</comment>
<keyword evidence="4" id="KW-0479">Metal-binding</keyword>
<dbReference type="PANTHER" id="PTHR45713">
    <property type="entry name" value="FTP DOMAIN-CONTAINING PROTEIN"/>
    <property type="match status" value="1"/>
</dbReference>
<dbReference type="Proteomes" id="UP001209878">
    <property type="component" value="Unassembled WGS sequence"/>
</dbReference>
<dbReference type="Pfam" id="PF22633">
    <property type="entry name" value="F5_F8_type_C_2"/>
    <property type="match status" value="1"/>
</dbReference>
<name>A0AAD9NNZ6_RIDPI</name>
<evidence type="ECO:0000256" key="6">
    <source>
        <dbReference type="ARBA" id="ARBA00022837"/>
    </source>
</evidence>
<dbReference type="SMART" id="SM00607">
    <property type="entry name" value="FTP"/>
    <property type="match status" value="2"/>
</dbReference>
<dbReference type="EMBL" id="JAODUO010000599">
    <property type="protein sequence ID" value="KAK2177412.1"/>
    <property type="molecule type" value="Genomic_DNA"/>
</dbReference>
<keyword evidence="6" id="KW-0106">Calcium</keyword>
<dbReference type="GO" id="GO:0001868">
    <property type="term" value="P:regulation of complement activation, lectin pathway"/>
    <property type="evidence" value="ECO:0007669"/>
    <property type="project" value="UniProtKB-ARBA"/>
</dbReference>
<dbReference type="InterPro" id="IPR008979">
    <property type="entry name" value="Galactose-bd-like_sf"/>
</dbReference>
<sequence>MSWKKGATKSIQCRPGITGSVVRIRHTGSKRKHLSLCEVQVYGIHATMHDITVDMSLVENPSTTHCGLVRGVANPGEIKYVTCEAESEGRFVTVTSPGLKQMLSINEVQVYGEEVAPSDNIALNKKTQGMDGDNTSSLAVDGNTDPHGQCTRTTSVAWWRVVLGAAYSIISVTIFTPHCCTKWKDNVAYGRSTKHVVRLQHFVIEVFQPNPVHICAVMTRLIGAPNTTFKCEPGVTGRIVKIRMTGIKKRTLGLDEVRVFGMPVDFQNVAVNKSAVQSSTSNHKVAAAALDSGGICAETRNSDNPWWLVDLGGEYAIEQVVVTRRKGVRGDIVIEVAMARNDPHPQVCSTVDVMTRTSVACLVGTRATFVKITKPGKKRSLVLCQVEIYGHPVNVTNLAVGKMAVQSSTVAPASRATDGSTDSEAEQLHDIIIDVSISGDGAFSQRCAVVKGHLLLGETRHIPCVAGVKGRFVNITVPGPSETLSVCEVQVYGTTGEKTLVEYQDCAVSYVQNILKQNVL</sequence>
<evidence type="ECO:0000256" key="4">
    <source>
        <dbReference type="ARBA" id="ARBA00022723"/>
    </source>
</evidence>
<evidence type="ECO:0000313" key="9">
    <source>
        <dbReference type="EMBL" id="KAK2177412.1"/>
    </source>
</evidence>
<evidence type="ECO:0000256" key="3">
    <source>
        <dbReference type="ARBA" id="ARBA00011233"/>
    </source>
</evidence>
<reference evidence="9" key="1">
    <citation type="journal article" date="2023" name="Mol. Biol. Evol.">
        <title>Third-Generation Sequencing Reveals the Adaptive Role of the Epigenome in Three Deep-Sea Polychaetes.</title>
        <authorList>
            <person name="Perez M."/>
            <person name="Aroh O."/>
            <person name="Sun Y."/>
            <person name="Lan Y."/>
            <person name="Juniper S.K."/>
            <person name="Young C.R."/>
            <person name="Angers B."/>
            <person name="Qian P.Y."/>
        </authorList>
    </citation>
    <scope>NUCLEOTIDE SEQUENCE</scope>
    <source>
        <strain evidence="9">R07B-5</strain>
    </source>
</reference>
<evidence type="ECO:0000259" key="8">
    <source>
        <dbReference type="SMART" id="SM00607"/>
    </source>
</evidence>